<feature type="region of interest" description="Disordered" evidence="1">
    <location>
        <begin position="64"/>
        <end position="100"/>
    </location>
</feature>
<reference evidence="2" key="1">
    <citation type="submission" date="2021-12" db="EMBL/GenBank/DDBJ databases">
        <title>Black yeast isolated from Biological Soil Crust.</title>
        <authorList>
            <person name="Kurbessoian T."/>
        </authorList>
    </citation>
    <scope>NUCLEOTIDE SEQUENCE</scope>
    <source>
        <strain evidence="2">CCFEE 5208</strain>
    </source>
</reference>
<gene>
    <name evidence="2" type="ORF">LTR82_017974</name>
</gene>
<dbReference type="Proteomes" id="UP001168146">
    <property type="component" value="Unassembled WGS sequence"/>
</dbReference>
<proteinExistence type="predicted"/>
<name>A0AAN6F5W9_9PEZI</name>
<organism evidence="2 3">
    <name type="scientific">Friedmanniomyces endolithicus</name>
    <dbReference type="NCBI Taxonomy" id="329885"/>
    <lineage>
        <taxon>Eukaryota</taxon>
        <taxon>Fungi</taxon>
        <taxon>Dikarya</taxon>
        <taxon>Ascomycota</taxon>
        <taxon>Pezizomycotina</taxon>
        <taxon>Dothideomycetes</taxon>
        <taxon>Dothideomycetidae</taxon>
        <taxon>Mycosphaerellales</taxon>
        <taxon>Teratosphaeriaceae</taxon>
        <taxon>Friedmanniomyces</taxon>
    </lineage>
</organism>
<comment type="caution">
    <text evidence="2">The sequence shown here is derived from an EMBL/GenBank/DDBJ whole genome shotgun (WGS) entry which is preliminary data.</text>
</comment>
<evidence type="ECO:0000313" key="3">
    <source>
        <dbReference type="Proteomes" id="UP001168146"/>
    </source>
</evidence>
<dbReference type="AlphaFoldDB" id="A0AAN6F5W9"/>
<accession>A0AAN6F5W9</accession>
<evidence type="ECO:0000313" key="2">
    <source>
        <dbReference type="EMBL" id="KAK0302168.1"/>
    </source>
</evidence>
<evidence type="ECO:0000256" key="1">
    <source>
        <dbReference type="SAM" id="MobiDB-lite"/>
    </source>
</evidence>
<sequence>MSFVLVQGGVGGWREPRFFDSSTSLCRIDSKFELRRDSAATGFTHSRATGRAKDNGTVVAAVESDTDDGASSITDEPLSSPLADKGRRNFKKRTSTSAIPKTASRLHPHAVKRHHYAKGPTQIERPGDAIRASYGKFGLDAQRLIIVPEAQPFSPLSLFMSSAAKVGAKLIAQRMKVLQKRRDELLASLPAVDDLATGSADIDLIKVPIMLSRLVRLNVL</sequence>
<dbReference type="EMBL" id="JASUXU010000210">
    <property type="protein sequence ID" value="KAK0302168.1"/>
    <property type="molecule type" value="Genomic_DNA"/>
</dbReference>
<protein>
    <submittedName>
        <fullName evidence="2">Uncharacterized protein</fullName>
    </submittedName>
</protein>